<name>A0A225X0J2_9STRA</name>
<evidence type="ECO:0000256" key="1">
    <source>
        <dbReference type="ARBA" id="ARBA00008645"/>
    </source>
</evidence>
<dbReference type="SUPFAM" id="SSF53474">
    <property type="entry name" value="alpha/beta-Hydrolases"/>
    <property type="match status" value="1"/>
</dbReference>
<reference evidence="3" key="1">
    <citation type="submission" date="2017-03" db="EMBL/GenBank/DDBJ databases">
        <title>Phytopthora megakarya and P. palmivora, two closely related causual agents of cacao black pod achieved similar genome size and gene model numbers by different mechanisms.</title>
        <authorList>
            <person name="Ali S."/>
            <person name="Shao J."/>
            <person name="Larry D.J."/>
            <person name="Kronmiller B."/>
            <person name="Shen D."/>
            <person name="Strem M.D."/>
            <person name="Melnick R.L."/>
            <person name="Guiltinan M.J."/>
            <person name="Tyler B.M."/>
            <person name="Meinhardt L.W."/>
            <person name="Bailey B.A."/>
        </authorList>
    </citation>
    <scope>NUCLEOTIDE SEQUENCE [LARGE SCALE GENOMIC DNA]</scope>
    <source>
        <strain evidence="3">zdho120</strain>
    </source>
</reference>
<dbReference type="GO" id="GO:0008233">
    <property type="term" value="F:peptidase activity"/>
    <property type="evidence" value="ECO:0007669"/>
    <property type="project" value="UniProtKB-KW"/>
</dbReference>
<dbReference type="AlphaFoldDB" id="A0A225X0J2"/>
<proteinExistence type="inferred from homology"/>
<dbReference type="OrthoDB" id="123000at2759"/>
<dbReference type="PANTHER" id="PTHR43039">
    <property type="entry name" value="ESTERASE-RELATED"/>
    <property type="match status" value="1"/>
</dbReference>
<gene>
    <name evidence="2" type="ORF">PHMEG_0002476</name>
</gene>
<comment type="caution">
    <text evidence="2">The sequence shown here is derived from an EMBL/GenBank/DDBJ whole genome shotgun (WGS) entry which is preliminary data.</text>
</comment>
<evidence type="ECO:0000313" key="3">
    <source>
        <dbReference type="Proteomes" id="UP000198211"/>
    </source>
</evidence>
<dbReference type="Gene3D" id="3.40.50.1820">
    <property type="entry name" value="alpha/beta hydrolase"/>
    <property type="match status" value="1"/>
</dbReference>
<dbReference type="STRING" id="4795.A0A225X0J2"/>
<dbReference type="InterPro" id="IPR029058">
    <property type="entry name" value="AB_hydrolase_fold"/>
</dbReference>
<keyword evidence="2" id="KW-0645">Protease</keyword>
<sequence length="537" mass="59617">MTVDFSARSGVSDHIKCAVYTPPLCHPGVCEDTKFANSTVEVFVHQISAQAIKPTKARNVWLLQGGPLHSPSTLDLSMWYLYEKLERKANVYTMDYRGTGRSTLLTCETYASTTVTNIDPTKVPDCAQELQDKYGDLAAFSTTSAANDLVNFLSDYTNDAGTTIYGFGYGTMWVERVIHLAPPKVTGYVLDNVMTTTGVKSDKFFYETSASAYAGEIGNLFFSLCADNSACNARFKQKGIEATIQHLMTKFDKKPMSTCAKVVKTLNSGQDDDPPSFVLRYLLGALLLDSSTRTLLPPVVYRFLRCSSKDVDVLQHFMTAVNQGYQLQGGANEHTSPILDNLVLFSEKWEVPTPSVSKLKAQFEEYLLNAWAPYIQVPQYCAFSKEKSRVCNKLNLGEYDGNGIIYERDEYWHKPATIPNQASVLLLSSKMDHLAPYQYAKFLLDALDGDNKEMITFQYTAGGNLVNAGTGEELCGLILLSSFVLNNGDLDYLDKSCVSEEKTALNFTLPINLQYSYLSTDDAYDGIYDSSLNASLY</sequence>
<protein>
    <submittedName>
        <fullName evidence="2">Serine protease</fullName>
    </submittedName>
</protein>
<keyword evidence="3" id="KW-1185">Reference proteome</keyword>
<evidence type="ECO:0000313" key="2">
    <source>
        <dbReference type="EMBL" id="OWZ22758.1"/>
    </source>
</evidence>
<dbReference type="EMBL" id="NBNE01000111">
    <property type="protein sequence ID" value="OWZ22758.1"/>
    <property type="molecule type" value="Genomic_DNA"/>
</dbReference>
<comment type="similarity">
    <text evidence="1">Belongs to the AB hydrolase superfamily.</text>
</comment>
<keyword evidence="2" id="KW-0378">Hydrolase</keyword>
<organism evidence="2 3">
    <name type="scientific">Phytophthora megakarya</name>
    <dbReference type="NCBI Taxonomy" id="4795"/>
    <lineage>
        <taxon>Eukaryota</taxon>
        <taxon>Sar</taxon>
        <taxon>Stramenopiles</taxon>
        <taxon>Oomycota</taxon>
        <taxon>Peronosporomycetes</taxon>
        <taxon>Peronosporales</taxon>
        <taxon>Peronosporaceae</taxon>
        <taxon>Phytophthora</taxon>
    </lineage>
</organism>
<dbReference type="Proteomes" id="UP000198211">
    <property type="component" value="Unassembled WGS sequence"/>
</dbReference>
<accession>A0A225X0J2</accession>
<dbReference type="GO" id="GO:0006508">
    <property type="term" value="P:proteolysis"/>
    <property type="evidence" value="ECO:0007669"/>
    <property type="project" value="UniProtKB-KW"/>
</dbReference>